<dbReference type="PROSITE" id="PS51221">
    <property type="entry name" value="TTL"/>
    <property type="match status" value="1"/>
</dbReference>
<feature type="region of interest" description="Disordered" evidence="4">
    <location>
        <begin position="896"/>
        <end position="973"/>
    </location>
</feature>
<feature type="compositionally biased region" description="Polar residues" evidence="4">
    <location>
        <begin position="896"/>
        <end position="932"/>
    </location>
</feature>
<accession>A0A078AD53</accession>
<proteinExistence type="predicted"/>
<evidence type="ECO:0000313" key="5">
    <source>
        <dbReference type="EMBL" id="CDW79462.1"/>
    </source>
</evidence>
<dbReference type="Pfam" id="PF03133">
    <property type="entry name" value="TTL"/>
    <property type="match status" value="1"/>
</dbReference>
<feature type="region of interest" description="Disordered" evidence="4">
    <location>
        <begin position="610"/>
        <end position="643"/>
    </location>
</feature>
<keyword evidence="6" id="KW-1185">Reference proteome</keyword>
<dbReference type="SUPFAM" id="SSF56059">
    <property type="entry name" value="Glutathione synthetase ATP-binding domain-like"/>
    <property type="match status" value="1"/>
</dbReference>
<sequence>MELDFSSVEDSQPSESVSMVPMEKSVEGYRNSTKNSTVVKQVNNTKQQDQLMRNTTYDQQKFKDVKAQNNIVLVSSSDQKQAKKEEKKKKPQYLYLCTAKTRYVVVKKACRQLGFKQTEDENADWDLYWCDTGGITPEQLSKMLNYQRINHFPGMYQLARKNNLCRNLMRMNRAFKQDYNFFPKTWILPQEMSEFRNQFNTTSKKKAKTFIVKPVHLCQGRGIFLVRKFEDVDLKQGDQYVAQRYMSKPYLIDGLKFDLRIYALVYGVDPLRVFVYQEGLGRFATEEYVGPSNGNLDNLFMHLTNYAINKNSENFVFNEDQDDDSSGHKRSLTAVLDYIRENEPQCDVDKLWQDMQDIIAKTLISVQPSLQHAYRSSQPEDLENSMCFEVLGFDIILDHKLRPYVLEVNHAASFATDSPLDKKIKLDLMKDTFSMLNLSTKRKKQLKKEKAENFNRRQMGEKGPSKIEKDLIRKKKQAERDQFDMNHLGNYKLVYPVKAQKFEQYMDQARIVWSEFTGGVKHVPQNSSNLKQSTTNLQPAAKAKTDLLTNKAKAYNLQSQIAKDTKSGNGSQNMDQSGSSNAEKVFIKRNTQQVNSAADQQTFKQGQSILQNNHYNRNNPVDLTRTNSTFNSQNVSNNAQDLSMVSPVKQETLESIQTHPADSPQHNNQQLMTPQPNSQMQSLNLHHTTGDFGVQSQNLVEAIHKRFPMVRLESSSLQNYGQFYSPPSVNNLLPNSQFSSAQKSGKINTQMSRQSFPSNMTEQQSNYNRMKPFINHPSSTSNNEQQQQNPHSASTAISSLSNNSGMTVTNISTKQKASASQSFSLRKDRKSSSQQPAMNQIQVPQYQVPINQFLFNHQSINQAVQSIDRYQILKHMDQVKRGIHPQQQMQIIRQKITNKQQSQDGGNTMQQSGRHYSTSGRGPTTGLQNQLSLAEWLSIGNGNNDPNRYKQMQQQQQRQHNQHHPTAASRVGVFKQSGTITAIQSNIIA</sequence>
<feature type="compositionally biased region" description="Polar residues" evidence="4">
    <location>
        <begin position="790"/>
        <end position="824"/>
    </location>
</feature>
<dbReference type="Gene3D" id="3.30.470.20">
    <property type="entry name" value="ATP-grasp fold, B domain"/>
    <property type="match status" value="1"/>
</dbReference>
<dbReference type="PANTHER" id="PTHR12241:SF147">
    <property type="entry name" value="TUBULIN POLYGLUTAMYLASE TTLL7"/>
    <property type="match status" value="1"/>
</dbReference>
<dbReference type="GO" id="GO:0000226">
    <property type="term" value="P:microtubule cytoskeleton organization"/>
    <property type="evidence" value="ECO:0007669"/>
    <property type="project" value="TreeGrafter"/>
</dbReference>
<feature type="compositionally biased region" description="Polar residues" evidence="4">
    <location>
        <begin position="734"/>
        <end position="768"/>
    </location>
</feature>
<evidence type="ECO:0000313" key="6">
    <source>
        <dbReference type="Proteomes" id="UP000039865"/>
    </source>
</evidence>
<feature type="region of interest" description="Disordered" evidence="4">
    <location>
        <begin position="658"/>
        <end position="684"/>
    </location>
</feature>
<dbReference type="GO" id="GO:0015631">
    <property type="term" value="F:tubulin binding"/>
    <property type="evidence" value="ECO:0007669"/>
    <property type="project" value="TreeGrafter"/>
</dbReference>
<reference evidence="5 6" key="1">
    <citation type="submission" date="2014-06" db="EMBL/GenBank/DDBJ databases">
        <authorList>
            <person name="Swart Estienne"/>
        </authorList>
    </citation>
    <scope>NUCLEOTIDE SEQUENCE [LARGE SCALE GENOMIC DNA]</scope>
    <source>
        <strain evidence="5 6">130c</strain>
    </source>
</reference>
<evidence type="ECO:0000256" key="4">
    <source>
        <dbReference type="SAM" id="MobiDB-lite"/>
    </source>
</evidence>
<dbReference type="GO" id="GO:0036064">
    <property type="term" value="C:ciliary basal body"/>
    <property type="evidence" value="ECO:0007669"/>
    <property type="project" value="TreeGrafter"/>
</dbReference>
<dbReference type="OrthoDB" id="202825at2759"/>
<dbReference type="GO" id="GO:0070740">
    <property type="term" value="F:tubulin-glutamic acid ligase activity"/>
    <property type="evidence" value="ECO:0007669"/>
    <property type="project" value="TreeGrafter"/>
</dbReference>
<feature type="compositionally biased region" description="Low complexity" evidence="4">
    <location>
        <begin position="778"/>
        <end position="789"/>
    </location>
</feature>
<name>A0A078AD53_STYLE</name>
<dbReference type="FunCoup" id="A0A078AD53">
    <property type="interactions" value="7"/>
</dbReference>
<dbReference type="EMBL" id="CCKQ01008022">
    <property type="protein sequence ID" value="CDW79462.1"/>
    <property type="molecule type" value="Genomic_DNA"/>
</dbReference>
<feature type="compositionally biased region" description="Polar residues" evidence="4">
    <location>
        <begin position="30"/>
        <end position="49"/>
    </location>
</feature>
<evidence type="ECO:0000256" key="1">
    <source>
        <dbReference type="ARBA" id="ARBA00022598"/>
    </source>
</evidence>
<keyword evidence="2" id="KW-0547">Nucleotide-binding</keyword>
<dbReference type="GO" id="GO:0005524">
    <property type="term" value="F:ATP binding"/>
    <property type="evidence" value="ECO:0007669"/>
    <property type="project" value="UniProtKB-KW"/>
</dbReference>
<dbReference type="InParanoid" id="A0A078AD53"/>
<evidence type="ECO:0000256" key="3">
    <source>
        <dbReference type="ARBA" id="ARBA00022840"/>
    </source>
</evidence>
<feature type="region of interest" description="Disordered" evidence="4">
    <location>
        <begin position="560"/>
        <end position="581"/>
    </location>
</feature>
<protein>
    <submittedName>
        <fullName evidence="5">Tubulin-tyrosine ligase family protein</fullName>
    </submittedName>
</protein>
<keyword evidence="1 5" id="KW-0436">Ligase</keyword>
<feature type="region of interest" description="Disordered" evidence="4">
    <location>
        <begin position="734"/>
        <end position="839"/>
    </location>
</feature>
<dbReference type="Proteomes" id="UP000039865">
    <property type="component" value="Unassembled WGS sequence"/>
</dbReference>
<dbReference type="AlphaFoldDB" id="A0A078AD53"/>
<keyword evidence="3" id="KW-0067">ATP-binding</keyword>
<organism evidence="5 6">
    <name type="scientific">Stylonychia lemnae</name>
    <name type="common">Ciliate</name>
    <dbReference type="NCBI Taxonomy" id="5949"/>
    <lineage>
        <taxon>Eukaryota</taxon>
        <taxon>Sar</taxon>
        <taxon>Alveolata</taxon>
        <taxon>Ciliophora</taxon>
        <taxon>Intramacronucleata</taxon>
        <taxon>Spirotrichea</taxon>
        <taxon>Stichotrichia</taxon>
        <taxon>Sporadotrichida</taxon>
        <taxon>Oxytrichidae</taxon>
        <taxon>Stylonychinae</taxon>
        <taxon>Stylonychia</taxon>
    </lineage>
</organism>
<dbReference type="PANTHER" id="PTHR12241">
    <property type="entry name" value="TUBULIN POLYGLUTAMYLASE"/>
    <property type="match status" value="1"/>
</dbReference>
<feature type="region of interest" description="Disordered" evidence="4">
    <location>
        <begin position="1"/>
        <end position="49"/>
    </location>
</feature>
<feature type="compositionally biased region" description="Polar residues" evidence="4">
    <location>
        <begin position="8"/>
        <end position="17"/>
    </location>
</feature>
<evidence type="ECO:0000256" key="2">
    <source>
        <dbReference type="ARBA" id="ARBA00022741"/>
    </source>
</evidence>
<gene>
    <name evidence="5" type="primary">Contig3564.g3802</name>
    <name evidence="5" type="ORF">STYLEM_8450</name>
</gene>
<dbReference type="InterPro" id="IPR004344">
    <property type="entry name" value="TTL/TTLL_fam"/>
</dbReference>